<dbReference type="GO" id="GO:0003924">
    <property type="term" value="F:GTPase activity"/>
    <property type="evidence" value="ECO:0007669"/>
    <property type="project" value="InterPro"/>
</dbReference>
<evidence type="ECO:0000259" key="4">
    <source>
        <dbReference type="PROSITE" id="PS51722"/>
    </source>
</evidence>
<dbReference type="CDD" id="cd04165">
    <property type="entry name" value="GTPBP1_like"/>
    <property type="match status" value="1"/>
</dbReference>
<sequence length="648" mass="71858">MLHPPAPPPPSPMGGVIGFDHPALKNLCEDGGYIDSKLCIENSCGHSCRLLNELVAPIDHDYFLAIIEKSSYHKVDSPHLISNMDSEYDWMVSDPAVTQARSLSNLPPEDEKGNVEYKLKLVKPTQSRFEHLVTQMKWRIREGKGEAIYEIGVEDNGMLVGLADEDLTESLTTLERMAKRLGATTVEVRRTTVESYNGLNKTACEVLVRRVPDDQQYIDLRLAVLGNVESGKSTLLGVLTQGEKDNGQGRARLNLFRHLHEIESGHTSSVSHEVLGFNSKGEVINYNDSKQGCLTMREICQNASKLITLIDLAGHQKYLKTTIFGLMGCKPDFAMLVVSANNGVAGTTREHLGLAMALQMGIFVVISKIDICPPCVRERTLQQVTRLLSGPGCGKITYPVTSNYAAVTAARRFNSENICPIFMVSNVTGENLDLLKKFLHIIPPACTTGEQTRLMQEITEFHVDEVYSVPHVGKVLGGTLLSGSIQEDSTLLLGPSEEGNFKKVQFQSIHRNRSKCRVVMPGQAATLALGEWEEFPLRKGMVLVREDPTCCVEFEANICVLYHTTSIKKGFQVTVHVGSVCQSAIIEDMINEDSLKVNEQALVKFKFKRQPEFLRVGARLFFREGTTKGMGQITKVYSHNDKGPHIER</sequence>
<gene>
    <name evidence="5" type="ORF">BSL78_17522</name>
</gene>
<dbReference type="InterPro" id="IPR009000">
    <property type="entry name" value="Transl_B-barrel_sf"/>
</dbReference>
<dbReference type="SUPFAM" id="SSF50465">
    <property type="entry name" value="EF-Tu/eEF-1alpha/eIF2-gamma C-terminal domain"/>
    <property type="match status" value="1"/>
</dbReference>
<comment type="caution">
    <text evidence="5">The sequence shown here is derived from an EMBL/GenBank/DDBJ whole genome shotgun (WGS) entry which is preliminary data.</text>
</comment>
<dbReference type="InterPro" id="IPR009001">
    <property type="entry name" value="Transl_elong_EF1A/Init_IF2_C"/>
</dbReference>
<evidence type="ECO:0000313" key="5">
    <source>
        <dbReference type="EMBL" id="PIK45617.1"/>
    </source>
</evidence>
<dbReference type="InterPro" id="IPR000795">
    <property type="entry name" value="T_Tr_GTP-bd_dom"/>
</dbReference>
<keyword evidence="3" id="KW-0342">GTP-binding</keyword>
<dbReference type="CDD" id="cd03708">
    <property type="entry name" value="GTPBP_III"/>
    <property type="match status" value="1"/>
</dbReference>
<dbReference type="GO" id="GO:0005525">
    <property type="term" value="F:GTP binding"/>
    <property type="evidence" value="ECO:0007669"/>
    <property type="project" value="UniProtKB-KW"/>
</dbReference>
<dbReference type="InterPro" id="IPR035531">
    <property type="entry name" value="GTPBP1-like"/>
</dbReference>
<dbReference type="CDD" id="cd03694">
    <property type="entry name" value="GTPBP_II"/>
    <property type="match status" value="1"/>
</dbReference>
<dbReference type="FunFam" id="2.40.30.10:FF:000014">
    <property type="entry name" value="Probable GTP-binding protein 1"/>
    <property type="match status" value="1"/>
</dbReference>
<dbReference type="InterPro" id="IPR050055">
    <property type="entry name" value="EF-Tu_GTPase"/>
</dbReference>
<feature type="domain" description="Tr-type G" evidence="4">
    <location>
        <begin position="217"/>
        <end position="452"/>
    </location>
</feature>
<accession>A0A2G8KC85</accession>
<keyword evidence="6" id="KW-1185">Reference proteome</keyword>
<dbReference type="InterPro" id="IPR027417">
    <property type="entry name" value="P-loop_NTPase"/>
</dbReference>
<dbReference type="GO" id="GO:0003746">
    <property type="term" value="F:translation elongation factor activity"/>
    <property type="evidence" value="ECO:0007669"/>
    <property type="project" value="TreeGrafter"/>
</dbReference>
<dbReference type="PANTHER" id="PTHR43721">
    <property type="entry name" value="ELONGATION FACTOR TU-RELATED"/>
    <property type="match status" value="1"/>
</dbReference>
<dbReference type="OrthoDB" id="248233at2759"/>
<evidence type="ECO:0000256" key="1">
    <source>
        <dbReference type="ARBA" id="ARBA00007249"/>
    </source>
</evidence>
<name>A0A2G8KC85_STIJA</name>
<dbReference type="PROSITE" id="PS51722">
    <property type="entry name" value="G_TR_2"/>
    <property type="match status" value="1"/>
</dbReference>
<proteinExistence type="inferred from homology"/>
<organism evidence="5 6">
    <name type="scientific">Stichopus japonicus</name>
    <name type="common">Sea cucumber</name>
    <dbReference type="NCBI Taxonomy" id="307972"/>
    <lineage>
        <taxon>Eukaryota</taxon>
        <taxon>Metazoa</taxon>
        <taxon>Echinodermata</taxon>
        <taxon>Eleutherozoa</taxon>
        <taxon>Echinozoa</taxon>
        <taxon>Holothuroidea</taxon>
        <taxon>Aspidochirotacea</taxon>
        <taxon>Aspidochirotida</taxon>
        <taxon>Stichopodidae</taxon>
        <taxon>Apostichopus</taxon>
    </lineage>
</organism>
<dbReference type="Pfam" id="PF00009">
    <property type="entry name" value="GTP_EFTU"/>
    <property type="match status" value="1"/>
</dbReference>
<protein>
    <submittedName>
        <fullName evidence="5">Putative GTP-binding protein 2 isoform X1</fullName>
    </submittedName>
</protein>
<dbReference type="PANTHER" id="PTHR43721:SF3">
    <property type="entry name" value="GTP-BINDING PROTEIN 2"/>
    <property type="match status" value="1"/>
</dbReference>
<comment type="similarity">
    <text evidence="1">Belongs to the TRAFAC class translation factor GTPase superfamily. Classic translation factor GTPase family. EF-Tu/EF-1A subfamily.</text>
</comment>
<dbReference type="AlphaFoldDB" id="A0A2G8KC85"/>
<evidence type="ECO:0000313" key="6">
    <source>
        <dbReference type="Proteomes" id="UP000230750"/>
    </source>
</evidence>
<dbReference type="Proteomes" id="UP000230750">
    <property type="component" value="Unassembled WGS sequence"/>
</dbReference>
<evidence type="ECO:0000256" key="2">
    <source>
        <dbReference type="ARBA" id="ARBA00022741"/>
    </source>
</evidence>
<dbReference type="FunFam" id="3.40.50.300:FF:000091">
    <property type="entry name" value="Probable GTP-binding protein 1"/>
    <property type="match status" value="1"/>
</dbReference>
<dbReference type="Gene3D" id="2.40.30.10">
    <property type="entry name" value="Translation factors"/>
    <property type="match status" value="2"/>
</dbReference>
<keyword evidence="2" id="KW-0547">Nucleotide-binding</keyword>
<dbReference type="SUPFAM" id="SSF50447">
    <property type="entry name" value="Translation proteins"/>
    <property type="match status" value="1"/>
</dbReference>
<dbReference type="Gene3D" id="3.40.50.300">
    <property type="entry name" value="P-loop containing nucleotide triphosphate hydrolases"/>
    <property type="match status" value="1"/>
</dbReference>
<reference evidence="5 6" key="1">
    <citation type="journal article" date="2017" name="PLoS Biol.">
        <title>The sea cucumber genome provides insights into morphological evolution and visceral regeneration.</title>
        <authorList>
            <person name="Zhang X."/>
            <person name="Sun L."/>
            <person name="Yuan J."/>
            <person name="Sun Y."/>
            <person name="Gao Y."/>
            <person name="Zhang L."/>
            <person name="Li S."/>
            <person name="Dai H."/>
            <person name="Hamel J.F."/>
            <person name="Liu C."/>
            <person name="Yu Y."/>
            <person name="Liu S."/>
            <person name="Lin W."/>
            <person name="Guo K."/>
            <person name="Jin S."/>
            <person name="Xu P."/>
            <person name="Storey K.B."/>
            <person name="Huan P."/>
            <person name="Zhang T."/>
            <person name="Zhou Y."/>
            <person name="Zhang J."/>
            <person name="Lin C."/>
            <person name="Li X."/>
            <person name="Xing L."/>
            <person name="Huo D."/>
            <person name="Sun M."/>
            <person name="Wang L."/>
            <person name="Mercier A."/>
            <person name="Li F."/>
            <person name="Yang H."/>
            <person name="Xiang J."/>
        </authorList>
    </citation>
    <scope>NUCLEOTIDE SEQUENCE [LARGE SCALE GENOMIC DNA]</scope>
    <source>
        <strain evidence="5">Shaxun</strain>
        <tissue evidence="5">Muscle</tissue>
    </source>
</reference>
<dbReference type="STRING" id="307972.A0A2G8KC85"/>
<evidence type="ECO:0000256" key="3">
    <source>
        <dbReference type="ARBA" id="ARBA00023134"/>
    </source>
</evidence>
<dbReference type="EMBL" id="MRZV01000701">
    <property type="protein sequence ID" value="PIK45617.1"/>
    <property type="molecule type" value="Genomic_DNA"/>
</dbReference>
<dbReference type="SUPFAM" id="SSF52540">
    <property type="entry name" value="P-loop containing nucleoside triphosphate hydrolases"/>
    <property type="match status" value="1"/>
</dbReference>